<proteinExistence type="predicted"/>
<sequence length="484" mass="53612">MLMKKLLSRKTVSKVASFAVFEGKLTLVCLTEDGNDWISDSVEVASRESWTSSITQLINTHHLNGCRIRFVLGHGLYQSLIIDKPALPRHELASALPFLVKDLVTEPPANLVADGFEEPIKDRLQVLVAQRSLVQQLVLACLANGCEPELITVDEVVLGQMTAEKQSQLFLHSRQHSGLHLTAFKQQVMCFQRQLRGFSQPLMGLDQANLQIDGLALELQRSLDFLSAQLRDAPIAQVLVSCDSDDNEQLADALRQRLNVPVATVSGAPAELIDFDARVAWAVQLQQPLLNLYSDSLKPQSNWLTLPNLVAGWAAGAVVIGSLAGWQSWQEHRATQLLSQQQTQLTQKQTELDNAKAALARHLPSELKVKLSGELEQHLAAKQATLRAIAMHDNSLQAGYATMLQQLAQAASQDISVSRIHVQGQQLDLEGVARHPNAVPGWLQSFAQFPQLADRRFEVMSLGRNEENRVTFMLHAQRKTEAKQ</sequence>
<evidence type="ECO:0000313" key="1">
    <source>
        <dbReference type="EMBL" id="MBD8513142.1"/>
    </source>
</evidence>
<dbReference type="InterPro" id="IPR016871">
    <property type="entry name" value="MSHA_biogenesis_MshI"/>
</dbReference>
<comment type="caution">
    <text evidence="1">The sequence shown here is derived from an EMBL/GenBank/DDBJ whole genome shotgun (WGS) entry which is preliminary data.</text>
</comment>
<dbReference type="SUPFAM" id="SSF53067">
    <property type="entry name" value="Actin-like ATPase domain"/>
    <property type="match status" value="1"/>
</dbReference>
<dbReference type="PIRSF" id="PIRSF028153">
    <property type="entry name" value="MSHA_biogenesis_protein_MshI"/>
    <property type="match status" value="1"/>
</dbReference>
<protein>
    <submittedName>
        <fullName evidence="1">PilN domain-containing protein</fullName>
    </submittedName>
</protein>
<dbReference type="EMBL" id="JACYTP010000005">
    <property type="protein sequence ID" value="MBD8513142.1"/>
    <property type="molecule type" value="Genomic_DNA"/>
</dbReference>
<dbReference type="InterPro" id="IPR043129">
    <property type="entry name" value="ATPase_NBD"/>
</dbReference>
<keyword evidence="2" id="KW-1185">Reference proteome</keyword>
<gene>
    <name evidence="1" type="ORF">IFO68_10700</name>
</gene>
<organism evidence="1 2">
    <name type="scientific">Photobacterium arenosum</name>
    <dbReference type="NCBI Taxonomy" id="2774143"/>
    <lineage>
        <taxon>Bacteria</taxon>
        <taxon>Pseudomonadati</taxon>
        <taxon>Pseudomonadota</taxon>
        <taxon>Gammaproteobacteria</taxon>
        <taxon>Vibrionales</taxon>
        <taxon>Vibrionaceae</taxon>
        <taxon>Photobacterium</taxon>
    </lineage>
</organism>
<dbReference type="Proteomes" id="UP000649768">
    <property type="component" value="Unassembled WGS sequence"/>
</dbReference>
<dbReference type="InterPro" id="IPR007813">
    <property type="entry name" value="PilN"/>
</dbReference>
<name>A0ABR9BNI8_9GAMM</name>
<reference evidence="1 2" key="1">
    <citation type="submission" date="2020-09" db="EMBL/GenBank/DDBJ databases">
        <title>Photobacterium sp. CAU 1568 isolated from sand of Sido Beach.</title>
        <authorList>
            <person name="Kim W."/>
        </authorList>
    </citation>
    <scope>NUCLEOTIDE SEQUENCE [LARGE SCALE GENOMIC DNA]</scope>
    <source>
        <strain evidence="1 2">CAU 1568</strain>
    </source>
</reference>
<accession>A0ABR9BNI8</accession>
<dbReference type="Pfam" id="PF05137">
    <property type="entry name" value="PilN"/>
    <property type="match status" value="1"/>
</dbReference>
<evidence type="ECO:0000313" key="2">
    <source>
        <dbReference type="Proteomes" id="UP000649768"/>
    </source>
</evidence>